<dbReference type="VEuPathDB" id="TriTrypDB:TcYC6_0104230"/>
<dbReference type="VEuPathDB" id="TriTrypDB:C4B63_74g95"/>
<dbReference type="InterPro" id="IPR046836">
    <property type="entry name" value="RHS_C"/>
</dbReference>
<reference evidence="3 4" key="1">
    <citation type="journal article" date="2018" name="Microb. Genom.">
        <title>Expanding an expanded genome: long-read sequencing of Trypanosoma cruzi.</title>
        <authorList>
            <person name="Berna L."/>
            <person name="Rodriguez M."/>
            <person name="Chiribao M.L."/>
            <person name="Parodi-Talice A."/>
            <person name="Pita S."/>
            <person name="Rijo G."/>
            <person name="Alvarez-Valin F."/>
            <person name="Robello C."/>
        </authorList>
    </citation>
    <scope>NUCLEOTIDE SEQUENCE [LARGE SCALE GENOMIC DNA]</scope>
    <source>
        <strain evidence="3 4">Dm28c</strain>
    </source>
</reference>
<feature type="domain" description="Retrotransposon hot spot protein,C-terminal" evidence="1">
    <location>
        <begin position="123"/>
        <end position="180"/>
    </location>
</feature>
<dbReference type="NCBIfam" id="TIGR01631">
    <property type="entry name" value="Trypano_RHS"/>
    <property type="match status" value="1"/>
</dbReference>
<evidence type="ECO:0000313" key="3">
    <source>
        <dbReference type="EMBL" id="PWU88431.1"/>
    </source>
</evidence>
<dbReference type="EMBL" id="PRFA01000074">
    <property type="protein sequence ID" value="PWU88431.1"/>
    <property type="molecule type" value="Genomic_DNA"/>
</dbReference>
<dbReference type="Pfam" id="PF07999">
    <property type="entry name" value="RHSP"/>
    <property type="match status" value="1"/>
</dbReference>
<dbReference type="InterPro" id="IPR046835">
    <property type="entry name" value="RHS_N"/>
</dbReference>
<accession>A0A2V2UWT6</accession>
<sequence length="190" mass="21882">MLKEFYKSVYNAKWHHAKEVTQRCLANIELHEEKPAQSLTYKAVGKIFEKDDDVLQSGAPLLRLMVLTSDKGWPYTWKWKENKSTHDCHVNCEVERVWRIVSCDLTKWFSSHRGTDFTPKQRVLIGTPGIGKSMAAGSYLLYQLLQYDVEKLQVVAYIFGGSTTYVFNKTIKTVTRYVDGKASKSFLCDL</sequence>
<evidence type="ECO:0000259" key="2">
    <source>
        <dbReference type="Pfam" id="PF20445"/>
    </source>
</evidence>
<dbReference type="AlphaFoldDB" id="A0A2V2UWT6"/>
<protein>
    <submittedName>
        <fullName evidence="3">Putative retrotransposon hot spot protein (RHS,)</fullName>
    </submittedName>
</protein>
<dbReference type="Proteomes" id="UP000246121">
    <property type="component" value="Unassembled WGS sequence"/>
</dbReference>
<feature type="domain" description="Retrotransposon hot spot protein N-terminal" evidence="2">
    <location>
        <begin position="6"/>
        <end position="119"/>
    </location>
</feature>
<dbReference type="InterPro" id="IPR006518">
    <property type="entry name" value="Trypano_RHS"/>
</dbReference>
<gene>
    <name evidence="3" type="ORF">C4B63_74g95</name>
</gene>
<evidence type="ECO:0000259" key="1">
    <source>
        <dbReference type="Pfam" id="PF07999"/>
    </source>
</evidence>
<name>A0A2V2UWT6_TRYCR</name>
<dbReference type="VEuPathDB" id="TriTrypDB:TcCL_NonESM09023"/>
<dbReference type="VEuPathDB" id="TriTrypDB:C3747_237g55"/>
<organism evidence="3 4">
    <name type="scientific">Trypanosoma cruzi</name>
    <dbReference type="NCBI Taxonomy" id="5693"/>
    <lineage>
        <taxon>Eukaryota</taxon>
        <taxon>Discoba</taxon>
        <taxon>Euglenozoa</taxon>
        <taxon>Kinetoplastea</taxon>
        <taxon>Metakinetoplastina</taxon>
        <taxon>Trypanosomatida</taxon>
        <taxon>Trypanosomatidae</taxon>
        <taxon>Trypanosoma</taxon>
        <taxon>Schizotrypanum</taxon>
    </lineage>
</organism>
<proteinExistence type="predicted"/>
<dbReference type="Pfam" id="PF20445">
    <property type="entry name" value="RHS_N"/>
    <property type="match status" value="1"/>
</dbReference>
<comment type="caution">
    <text evidence="3">The sequence shown here is derived from an EMBL/GenBank/DDBJ whole genome shotgun (WGS) entry which is preliminary data.</text>
</comment>
<evidence type="ECO:0000313" key="4">
    <source>
        <dbReference type="Proteomes" id="UP000246121"/>
    </source>
</evidence>